<evidence type="ECO:0000256" key="2">
    <source>
        <dbReference type="ARBA" id="ARBA00022475"/>
    </source>
</evidence>
<evidence type="ECO:0000256" key="3">
    <source>
        <dbReference type="ARBA" id="ARBA00022679"/>
    </source>
</evidence>
<dbReference type="Pfam" id="PF02457">
    <property type="entry name" value="DAC"/>
    <property type="match status" value="1"/>
</dbReference>
<evidence type="ECO:0000256" key="4">
    <source>
        <dbReference type="ARBA" id="ARBA00022692"/>
    </source>
</evidence>
<keyword evidence="4 10" id="KW-0812">Transmembrane</keyword>
<keyword evidence="5 10" id="KW-0548">Nucleotidyltransferase</keyword>
<organism evidence="12 13">
    <name type="scientific">Rarispira pelagica</name>
    <dbReference type="NCBI Taxonomy" id="3141764"/>
    <lineage>
        <taxon>Bacteria</taxon>
        <taxon>Pseudomonadati</taxon>
        <taxon>Spirochaetota</taxon>
        <taxon>Spirochaetia</taxon>
        <taxon>Winmispirales</taxon>
        <taxon>Winmispiraceae</taxon>
        <taxon>Rarispira</taxon>
    </lineage>
</organism>
<dbReference type="NCBIfam" id="TIGR00159">
    <property type="entry name" value="diadenylate cyclase CdaA"/>
    <property type="match status" value="1"/>
</dbReference>
<evidence type="ECO:0000256" key="6">
    <source>
        <dbReference type="ARBA" id="ARBA00022741"/>
    </source>
</evidence>
<dbReference type="InterPro" id="IPR003390">
    <property type="entry name" value="DNA_integrity_scan_DisA_N"/>
</dbReference>
<accession>A0ABU9UDR2</accession>
<evidence type="ECO:0000256" key="1">
    <source>
        <dbReference type="ARBA" id="ARBA00000877"/>
    </source>
</evidence>
<gene>
    <name evidence="12" type="primary">cdaA</name>
    <name evidence="10" type="synonym">dacA</name>
    <name evidence="12" type="ORF">WKV44_09565</name>
</gene>
<dbReference type="InterPro" id="IPR050338">
    <property type="entry name" value="DisA"/>
</dbReference>
<dbReference type="PANTHER" id="PTHR34185:SF1">
    <property type="entry name" value="DIADENYLATE CYCLASE"/>
    <property type="match status" value="1"/>
</dbReference>
<evidence type="ECO:0000256" key="9">
    <source>
        <dbReference type="ARBA" id="ARBA00023136"/>
    </source>
</evidence>
<keyword evidence="2 10" id="KW-1003">Cell membrane</keyword>
<dbReference type="EC" id="2.7.7.85" evidence="10"/>
<dbReference type="GO" id="GO:0106408">
    <property type="term" value="F:diadenylate cyclase activity"/>
    <property type="evidence" value="ECO:0007669"/>
    <property type="project" value="UniProtKB-EC"/>
</dbReference>
<dbReference type="InterPro" id="IPR034701">
    <property type="entry name" value="CdaA"/>
</dbReference>
<evidence type="ECO:0000256" key="5">
    <source>
        <dbReference type="ARBA" id="ARBA00022695"/>
    </source>
</evidence>
<feature type="transmembrane region" description="Helical" evidence="10">
    <location>
        <begin position="39"/>
        <end position="59"/>
    </location>
</feature>
<evidence type="ECO:0000313" key="13">
    <source>
        <dbReference type="Proteomes" id="UP001466331"/>
    </source>
</evidence>
<feature type="domain" description="DAC" evidence="11">
    <location>
        <begin position="83"/>
        <end position="239"/>
    </location>
</feature>
<dbReference type="Gene3D" id="3.40.1700.10">
    <property type="entry name" value="DNA integrity scanning protein, DisA, N-terminal domain"/>
    <property type="match status" value="1"/>
</dbReference>
<comment type="function">
    <text evidence="10">Catalyzes the condensation of 2 ATP molecules into cyclic di-AMP (c-di-AMP), a second messenger used to regulate differing processes in different bacteria.</text>
</comment>
<comment type="catalytic activity">
    <reaction evidence="1 10">
        <text>2 ATP = 3',3'-c-di-AMP + 2 diphosphate</text>
        <dbReference type="Rhea" id="RHEA:35655"/>
        <dbReference type="ChEBI" id="CHEBI:30616"/>
        <dbReference type="ChEBI" id="CHEBI:33019"/>
        <dbReference type="ChEBI" id="CHEBI:71500"/>
        <dbReference type="EC" id="2.7.7.85"/>
    </reaction>
</comment>
<feature type="transmembrane region" description="Helical" evidence="10">
    <location>
        <begin position="6"/>
        <end position="27"/>
    </location>
</feature>
<keyword evidence="7 10" id="KW-0067">ATP-binding</keyword>
<dbReference type="EMBL" id="JBCHKQ010000005">
    <property type="protein sequence ID" value="MEM5948785.1"/>
    <property type="molecule type" value="Genomic_DNA"/>
</dbReference>
<dbReference type="HAMAP" id="MF_01499">
    <property type="entry name" value="DacA"/>
    <property type="match status" value="1"/>
</dbReference>
<comment type="subunit">
    <text evidence="10">Probably a homodimer.</text>
</comment>
<evidence type="ECO:0000256" key="10">
    <source>
        <dbReference type="HAMAP-Rule" id="MF_01499"/>
    </source>
</evidence>
<proteinExistence type="inferred from homology"/>
<comment type="similarity">
    <text evidence="10">Belongs to the adenylate cyclase family. DacA/CdaA subfamily.</text>
</comment>
<feature type="transmembrane region" description="Helical" evidence="10">
    <location>
        <begin position="65"/>
        <end position="82"/>
    </location>
</feature>
<keyword evidence="6 10" id="KW-0547">Nucleotide-binding</keyword>
<keyword evidence="8 10" id="KW-1133">Transmembrane helix</keyword>
<protein>
    <recommendedName>
        <fullName evidence="10">Diadenylate cyclase</fullName>
        <shortName evidence="10">DAC</shortName>
        <ecNumber evidence="10">2.7.7.85</ecNumber>
    </recommendedName>
    <alternativeName>
        <fullName evidence="10">Cyclic-di-AMP synthase</fullName>
        <shortName evidence="10">c-di-AMP synthase</shortName>
    </alternativeName>
</protein>
<comment type="caution">
    <text evidence="12">The sequence shown here is derived from an EMBL/GenBank/DDBJ whole genome shotgun (WGS) entry which is preliminary data.</text>
</comment>
<dbReference type="PIRSF" id="PIRSF004793">
    <property type="entry name" value="UCP004793"/>
    <property type="match status" value="1"/>
</dbReference>
<evidence type="ECO:0000313" key="12">
    <source>
        <dbReference type="EMBL" id="MEM5948785.1"/>
    </source>
</evidence>
<name>A0ABU9UDR2_9SPIR</name>
<keyword evidence="13" id="KW-1185">Reference proteome</keyword>
<evidence type="ECO:0000256" key="7">
    <source>
        <dbReference type="ARBA" id="ARBA00022840"/>
    </source>
</evidence>
<dbReference type="RefSeq" id="WP_420070235.1">
    <property type="nucleotide sequence ID" value="NZ_JBCHKQ010000005.1"/>
</dbReference>
<evidence type="ECO:0000256" key="8">
    <source>
        <dbReference type="ARBA" id="ARBA00022989"/>
    </source>
</evidence>
<dbReference type="InterPro" id="IPR036888">
    <property type="entry name" value="DNA_integrity_DisA_N_sf"/>
</dbReference>
<keyword evidence="9 10" id="KW-0472">Membrane</keyword>
<dbReference type="PANTHER" id="PTHR34185">
    <property type="entry name" value="DIADENYLATE CYCLASE"/>
    <property type="match status" value="1"/>
</dbReference>
<dbReference type="PROSITE" id="PS51794">
    <property type="entry name" value="DAC"/>
    <property type="match status" value="1"/>
</dbReference>
<dbReference type="Proteomes" id="UP001466331">
    <property type="component" value="Unassembled WGS sequence"/>
</dbReference>
<evidence type="ECO:0000259" key="11">
    <source>
        <dbReference type="PROSITE" id="PS51794"/>
    </source>
</evidence>
<dbReference type="InterPro" id="IPR014046">
    <property type="entry name" value="C-di-AMP_synthase"/>
</dbReference>
<reference evidence="12 13" key="1">
    <citation type="submission" date="2024-03" db="EMBL/GenBank/DDBJ databases">
        <title>Ignisphaera cupida sp. nov., a hyperthermophilic hydrolytic archaeon from a hot spring of Kamchatka, and proposal of Ignisphaeraceae fam. nov.</title>
        <authorList>
            <person name="Podosokorskaya O.A."/>
            <person name="Elcheninov A.G."/>
            <person name="Maltseva A.I."/>
            <person name="Zayulina K.S."/>
            <person name="Novikov A."/>
            <person name="Merkel A.Y."/>
        </authorList>
    </citation>
    <scope>NUCLEOTIDE SEQUENCE [LARGE SCALE GENOMIC DNA]</scope>
    <source>
        <strain evidence="12 13">38H-sp</strain>
    </source>
</reference>
<sequence length="264" mass="28713">MLEGLSYIWQNILVPLLDIAALSFLIFKVYEFLVATNSLTVLKGLLLVAFVYAVAFLLNLPTLKWILGFIAPGVVVGVFVVFQPELRKIFTQLGQGLGFRSAAKAVELEAILNAMELLSDARRGALIVLARNMNLKNILDTGIRLDAELSSTLLVTIFGHDTPLHDGAVIVDNGRIVAASCYLPLSDDPGIKKSFGARHRAALGLAEQTDAIVLVVSEETGALSVVYSSSFIYNTGRDEIAHIVSSLFKKSKQPQISEKILDEK</sequence>
<keyword evidence="3 10" id="KW-0808">Transferase</keyword>
<dbReference type="SUPFAM" id="SSF143597">
    <property type="entry name" value="YojJ-like"/>
    <property type="match status" value="1"/>
</dbReference>
<comment type="caution">
    <text evidence="10">Lacks conserved residue(s) required for the propagation of feature annotation.</text>
</comment>